<gene>
    <name evidence="1" type="ORF">RchiOBHm_Chr2g0130251</name>
</gene>
<keyword evidence="2" id="KW-1185">Reference proteome</keyword>
<evidence type="ECO:0000313" key="2">
    <source>
        <dbReference type="Proteomes" id="UP000238479"/>
    </source>
</evidence>
<dbReference type="Proteomes" id="UP000238479">
    <property type="component" value="Chromosome 2"/>
</dbReference>
<protein>
    <submittedName>
        <fullName evidence="1">Uncharacterized protein</fullName>
    </submittedName>
</protein>
<accession>A0A2P6RUS5</accession>
<organism evidence="1 2">
    <name type="scientific">Rosa chinensis</name>
    <name type="common">China rose</name>
    <dbReference type="NCBI Taxonomy" id="74649"/>
    <lineage>
        <taxon>Eukaryota</taxon>
        <taxon>Viridiplantae</taxon>
        <taxon>Streptophyta</taxon>
        <taxon>Embryophyta</taxon>
        <taxon>Tracheophyta</taxon>
        <taxon>Spermatophyta</taxon>
        <taxon>Magnoliopsida</taxon>
        <taxon>eudicotyledons</taxon>
        <taxon>Gunneridae</taxon>
        <taxon>Pentapetalae</taxon>
        <taxon>rosids</taxon>
        <taxon>fabids</taxon>
        <taxon>Rosales</taxon>
        <taxon>Rosaceae</taxon>
        <taxon>Rosoideae</taxon>
        <taxon>Rosoideae incertae sedis</taxon>
        <taxon>Rosa</taxon>
    </lineage>
</organism>
<comment type="caution">
    <text evidence="1">The sequence shown here is derived from an EMBL/GenBank/DDBJ whole genome shotgun (WGS) entry which is preliminary data.</text>
</comment>
<dbReference type="Gramene" id="PRQ50173">
    <property type="protein sequence ID" value="PRQ50173"/>
    <property type="gene ID" value="RchiOBHm_Chr2g0130251"/>
</dbReference>
<reference evidence="1 2" key="1">
    <citation type="journal article" date="2018" name="Nat. Genet.">
        <title>The Rosa genome provides new insights in the design of modern roses.</title>
        <authorList>
            <person name="Bendahmane M."/>
        </authorList>
    </citation>
    <scope>NUCLEOTIDE SEQUENCE [LARGE SCALE GENOMIC DNA]</scope>
    <source>
        <strain evidence="2">cv. Old Blush</strain>
    </source>
</reference>
<sequence>MILTISQFLGLHFSVEGSNSSLLLGDSSLEKFVFDFWVQLR</sequence>
<evidence type="ECO:0000313" key="1">
    <source>
        <dbReference type="EMBL" id="PRQ50173.1"/>
    </source>
</evidence>
<dbReference type="EMBL" id="PDCK01000040">
    <property type="protein sequence ID" value="PRQ50173.1"/>
    <property type="molecule type" value="Genomic_DNA"/>
</dbReference>
<name>A0A2P6RUS5_ROSCH</name>
<dbReference type="AlphaFoldDB" id="A0A2P6RUS5"/>
<proteinExistence type="predicted"/>